<proteinExistence type="predicted"/>
<dbReference type="Pfam" id="PF12833">
    <property type="entry name" value="HTH_18"/>
    <property type="match status" value="1"/>
</dbReference>
<keyword evidence="2" id="KW-0238">DNA-binding</keyword>
<keyword evidence="6" id="KW-1185">Reference proteome</keyword>
<dbReference type="GO" id="GO:0043565">
    <property type="term" value="F:sequence-specific DNA binding"/>
    <property type="evidence" value="ECO:0007669"/>
    <property type="project" value="InterPro"/>
</dbReference>
<dbReference type="EMBL" id="LRRQ01000157">
    <property type="protein sequence ID" value="OAM87791.1"/>
    <property type="molecule type" value="Genomic_DNA"/>
</dbReference>
<evidence type="ECO:0000256" key="2">
    <source>
        <dbReference type="ARBA" id="ARBA00023125"/>
    </source>
</evidence>
<evidence type="ECO:0000313" key="5">
    <source>
        <dbReference type="EMBL" id="OAM87791.1"/>
    </source>
</evidence>
<dbReference type="InterPro" id="IPR053142">
    <property type="entry name" value="PchR_regulatory_protein"/>
</dbReference>
<comment type="caution">
    <text evidence="5">The sequence shown here is derived from an EMBL/GenBank/DDBJ whole genome shotgun (WGS) entry which is preliminary data.</text>
</comment>
<dbReference type="PROSITE" id="PS01124">
    <property type="entry name" value="HTH_ARAC_FAMILY_2"/>
    <property type="match status" value="1"/>
</dbReference>
<dbReference type="InterPro" id="IPR018062">
    <property type="entry name" value="HTH_AraC-typ_CS"/>
</dbReference>
<feature type="domain" description="HTH araC/xylS-type" evidence="4">
    <location>
        <begin position="238"/>
        <end position="336"/>
    </location>
</feature>
<dbReference type="SUPFAM" id="SSF46689">
    <property type="entry name" value="Homeodomain-like"/>
    <property type="match status" value="2"/>
</dbReference>
<evidence type="ECO:0000259" key="4">
    <source>
        <dbReference type="PROSITE" id="PS01124"/>
    </source>
</evidence>
<sequence>MTWFIDTQGFSSGGVHAPAIAAPAPQAPDGRPPAAPAAAVAAPRRHVVRSGVCLHWGEWPPRRAPDAFRDNAARLPNLSPARGISAPPPLIRLVFVLADKKAGAASASLERMFVETTRGHAAAAALEREAAEPAFHVCISISGRSLRETLAGDDSRGAAFLLKIATGELPPGALPPLVLPPSARLAVESLRRCPFSGACRSLMIEARCNDMLVAFLSGLETWLEASADRAVKPVEGVRLATDLLLRRMDAPPSLAELARSVGLSETTLKRAFRAAHGTTVFGFLRALRMEHARALLSAGRASVIEVSSLVGYNNPSNFAAAFRRQFGQNPKRFQLADAT</sequence>
<dbReference type="PRINTS" id="PR00032">
    <property type="entry name" value="HTHARAC"/>
</dbReference>
<dbReference type="PROSITE" id="PS00041">
    <property type="entry name" value="HTH_ARAC_FAMILY_1"/>
    <property type="match status" value="1"/>
</dbReference>
<evidence type="ECO:0000256" key="3">
    <source>
        <dbReference type="ARBA" id="ARBA00023163"/>
    </source>
</evidence>
<dbReference type="InterPro" id="IPR018060">
    <property type="entry name" value="HTH_AraC"/>
</dbReference>
<dbReference type="PANTHER" id="PTHR47893">
    <property type="entry name" value="REGULATORY PROTEIN PCHR"/>
    <property type="match status" value="1"/>
</dbReference>
<organism evidence="5 6">
    <name type="scientific">Termitidicoccus mucosus</name>
    <dbReference type="NCBI Taxonomy" id="1184151"/>
    <lineage>
        <taxon>Bacteria</taxon>
        <taxon>Pseudomonadati</taxon>
        <taxon>Verrucomicrobiota</taxon>
        <taxon>Opitutia</taxon>
        <taxon>Opitutales</taxon>
        <taxon>Opitutaceae</taxon>
        <taxon>Termitidicoccus</taxon>
    </lineage>
</organism>
<dbReference type="InterPro" id="IPR009057">
    <property type="entry name" value="Homeodomain-like_sf"/>
</dbReference>
<dbReference type="PANTHER" id="PTHR47893:SF1">
    <property type="entry name" value="REGULATORY PROTEIN PCHR"/>
    <property type="match status" value="1"/>
</dbReference>
<name>A0A178IDU1_9BACT</name>
<protein>
    <recommendedName>
        <fullName evidence="4">HTH araC/xylS-type domain-containing protein</fullName>
    </recommendedName>
</protein>
<gene>
    <name evidence="5" type="ORF">AW736_20670</name>
</gene>
<keyword evidence="1" id="KW-0805">Transcription regulation</keyword>
<reference evidence="5 6" key="1">
    <citation type="submission" date="2016-01" db="EMBL/GenBank/DDBJ databases">
        <title>High potential of lignocellulose degradation of a new Verrucomicrobia species.</title>
        <authorList>
            <person name="Wang Y."/>
            <person name="Shi Y."/>
            <person name="Qiu Z."/>
            <person name="Liu S."/>
            <person name="Yang H."/>
        </authorList>
    </citation>
    <scope>NUCLEOTIDE SEQUENCE [LARGE SCALE GENOMIC DNA]</scope>
    <source>
        <strain evidence="5 6">TSB47</strain>
    </source>
</reference>
<dbReference type="AlphaFoldDB" id="A0A178IDU1"/>
<dbReference type="Gene3D" id="1.10.10.60">
    <property type="entry name" value="Homeodomain-like"/>
    <property type="match status" value="2"/>
</dbReference>
<keyword evidence="3" id="KW-0804">Transcription</keyword>
<dbReference type="GO" id="GO:0003700">
    <property type="term" value="F:DNA-binding transcription factor activity"/>
    <property type="evidence" value="ECO:0007669"/>
    <property type="project" value="InterPro"/>
</dbReference>
<evidence type="ECO:0000256" key="1">
    <source>
        <dbReference type="ARBA" id="ARBA00023015"/>
    </source>
</evidence>
<dbReference type="Proteomes" id="UP000078486">
    <property type="component" value="Unassembled WGS sequence"/>
</dbReference>
<dbReference type="RefSeq" id="WP_068772203.1">
    <property type="nucleotide sequence ID" value="NZ_CP109796.1"/>
</dbReference>
<evidence type="ECO:0000313" key="6">
    <source>
        <dbReference type="Proteomes" id="UP000078486"/>
    </source>
</evidence>
<dbReference type="SMART" id="SM00342">
    <property type="entry name" value="HTH_ARAC"/>
    <property type="match status" value="1"/>
</dbReference>
<dbReference type="InterPro" id="IPR020449">
    <property type="entry name" value="Tscrpt_reg_AraC-type_HTH"/>
</dbReference>
<accession>A0A178IDU1</accession>
<dbReference type="STRING" id="1184151.AW736_20670"/>